<comment type="caution">
    <text evidence="3">The sequence shown here is derived from an EMBL/GenBank/DDBJ whole genome shotgun (WGS) entry which is preliminary data.</text>
</comment>
<dbReference type="SUPFAM" id="SSF143456">
    <property type="entry name" value="VC0467-like"/>
    <property type="match status" value="1"/>
</dbReference>
<comment type="similarity">
    <text evidence="1 2">Belongs to the UPF0301 (AlgH) family.</text>
</comment>
<dbReference type="InterPro" id="IPR003774">
    <property type="entry name" value="AlgH-like"/>
</dbReference>
<evidence type="ECO:0000256" key="2">
    <source>
        <dbReference type="HAMAP-Rule" id="MF_00758"/>
    </source>
</evidence>
<protein>
    <recommendedName>
        <fullName evidence="2">UPF0301 protein ACFQDM_03950</fullName>
    </recommendedName>
</protein>
<gene>
    <name evidence="3" type="ORF">ACFQDM_03950</name>
</gene>
<evidence type="ECO:0000256" key="1">
    <source>
        <dbReference type="ARBA" id="ARBA00009600"/>
    </source>
</evidence>
<organism evidence="3 4">
    <name type="scientific">Ponticaulis profundi</name>
    <dbReference type="NCBI Taxonomy" id="2665222"/>
    <lineage>
        <taxon>Bacteria</taxon>
        <taxon>Pseudomonadati</taxon>
        <taxon>Pseudomonadota</taxon>
        <taxon>Alphaproteobacteria</taxon>
        <taxon>Hyphomonadales</taxon>
        <taxon>Hyphomonadaceae</taxon>
        <taxon>Ponticaulis</taxon>
    </lineage>
</organism>
<proteinExistence type="inferred from homology"/>
<accession>A0ABW1S6Q2</accession>
<dbReference type="Pfam" id="PF02622">
    <property type="entry name" value="DUF179"/>
    <property type="match status" value="1"/>
</dbReference>
<keyword evidence="4" id="KW-1185">Reference proteome</keyword>
<dbReference type="RefSeq" id="WP_377375777.1">
    <property type="nucleotide sequence ID" value="NZ_JBHSSW010000004.1"/>
</dbReference>
<dbReference type="PANTHER" id="PTHR30327">
    <property type="entry name" value="UNCHARACTERIZED PROTEIN YQGE"/>
    <property type="match status" value="1"/>
</dbReference>
<dbReference type="HAMAP" id="MF_00758">
    <property type="entry name" value="UPF0301"/>
    <property type="match status" value="1"/>
</dbReference>
<evidence type="ECO:0000313" key="3">
    <source>
        <dbReference type="EMBL" id="MFC6197214.1"/>
    </source>
</evidence>
<dbReference type="EMBL" id="JBHSSW010000004">
    <property type="protein sequence ID" value="MFC6197214.1"/>
    <property type="molecule type" value="Genomic_DNA"/>
</dbReference>
<name>A0ABW1S6Q2_9PROT</name>
<sequence length="192" mass="21015">MHEFENEEGLAGKILIAMPGIDDDRFSRTVILLCAHNDEHAMGIVLNRTMMDLTLPELLDQLNVPIQANPPTDPILLGGPVGKDRGFVLHSEDFESIGATIPVADGIRLTATKEVLHAIASEECPKKCRLALGYSGWGPHQLEAELKENIWLVTDADDEIIFDCDFDNKWEKALQKLGISSTQIQIGTAGSA</sequence>
<dbReference type="Proteomes" id="UP001596303">
    <property type="component" value="Unassembled WGS sequence"/>
</dbReference>
<dbReference type="PANTHER" id="PTHR30327:SF1">
    <property type="entry name" value="UPF0301 PROTEIN YQGE"/>
    <property type="match status" value="1"/>
</dbReference>
<evidence type="ECO:0000313" key="4">
    <source>
        <dbReference type="Proteomes" id="UP001596303"/>
    </source>
</evidence>
<reference evidence="4" key="1">
    <citation type="journal article" date="2019" name="Int. J. Syst. Evol. Microbiol.">
        <title>The Global Catalogue of Microorganisms (GCM) 10K type strain sequencing project: providing services to taxonomists for standard genome sequencing and annotation.</title>
        <authorList>
            <consortium name="The Broad Institute Genomics Platform"/>
            <consortium name="The Broad Institute Genome Sequencing Center for Infectious Disease"/>
            <person name="Wu L."/>
            <person name="Ma J."/>
        </authorList>
    </citation>
    <scope>NUCLEOTIDE SEQUENCE [LARGE SCALE GENOMIC DNA]</scope>
    <source>
        <strain evidence="4">CGMCC-1.15741</strain>
    </source>
</reference>
<dbReference type="Gene3D" id="3.40.1740.10">
    <property type="entry name" value="VC0467-like"/>
    <property type="match status" value="1"/>
</dbReference>